<reference evidence="1" key="1">
    <citation type="submission" date="2022-03" db="EMBL/GenBank/DDBJ databases">
        <authorList>
            <person name="Alioto T."/>
            <person name="Alioto T."/>
            <person name="Gomez Garrido J."/>
        </authorList>
    </citation>
    <scope>NUCLEOTIDE SEQUENCE</scope>
</reference>
<dbReference type="EMBL" id="OW240920">
    <property type="protein sequence ID" value="CAH2314447.1"/>
    <property type="molecule type" value="Genomic_DNA"/>
</dbReference>
<evidence type="ECO:0000313" key="2">
    <source>
        <dbReference type="Proteomes" id="UP001295444"/>
    </source>
</evidence>
<dbReference type="Proteomes" id="UP001295444">
    <property type="component" value="Chromosome 09"/>
</dbReference>
<proteinExistence type="predicted"/>
<keyword evidence="2" id="KW-1185">Reference proteome</keyword>
<accession>A0AAD1T3J6</accession>
<sequence length="150" mass="16909">MAPQQTVVAETPPCPSAGPKVHVVLTPSCHSFVREISCHLETLRASDNATGRWWSFGFEVSASSKTCGRRQGDLWRYKLLLYQHWGTQQPLPRLLNKSWDKDPAVEIDSGHQILVSPSCTKSNKILPQCPEPSHPIYTPETHFSLHYTFV</sequence>
<organism evidence="1 2">
    <name type="scientific">Pelobates cultripes</name>
    <name type="common">Western spadefoot toad</name>
    <dbReference type="NCBI Taxonomy" id="61616"/>
    <lineage>
        <taxon>Eukaryota</taxon>
        <taxon>Metazoa</taxon>
        <taxon>Chordata</taxon>
        <taxon>Craniata</taxon>
        <taxon>Vertebrata</taxon>
        <taxon>Euteleostomi</taxon>
        <taxon>Amphibia</taxon>
        <taxon>Batrachia</taxon>
        <taxon>Anura</taxon>
        <taxon>Pelobatoidea</taxon>
        <taxon>Pelobatidae</taxon>
        <taxon>Pelobates</taxon>
    </lineage>
</organism>
<dbReference type="AlphaFoldDB" id="A0AAD1T3J6"/>
<protein>
    <submittedName>
        <fullName evidence="1">Uncharacterized protein</fullName>
    </submittedName>
</protein>
<gene>
    <name evidence="1" type="ORF">PECUL_23A048923</name>
</gene>
<evidence type="ECO:0000313" key="1">
    <source>
        <dbReference type="EMBL" id="CAH2314447.1"/>
    </source>
</evidence>
<name>A0AAD1T3J6_PELCU</name>